<evidence type="ECO:0000256" key="4">
    <source>
        <dbReference type="SAM" id="Phobius"/>
    </source>
</evidence>
<dbReference type="AlphaFoldDB" id="A0A4P7NYA7"/>
<feature type="transmembrane region" description="Helical" evidence="4">
    <location>
        <begin position="327"/>
        <end position="349"/>
    </location>
</feature>
<dbReference type="RefSeq" id="WP_135795233.1">
    <property type="nucleotide sequence ID" value="NZ_CP032096.1"/>
</dbReference>
<protein>
    <recommendedName>
        <fullName evidence="2">diguanylate cyclase</fullName>
        <ecNumber evidence="2">2.7.7.65</ecNumber>
    </recommendedName>
</protein>
<dbReference type="InterPro" id="IPR050469">
    <property type="entry name" value="Diguanylate_Cyclase"/>
</dbReference>
<dbReference type="PANTHER" id="PTHR45138:SF9">
    <property type="entry name" value="DIGUANYLATE CYCLASE DGCM-RELATED"/>
    <property type="match status" value="1"/>
</dbReference>
<dbReference type="EC" id="2.7.7.65" evidence="2"/>
<proteinExistence type="predicted"/>
<dbReference type="InterPro" id="IPR043128">
    <property type="entry name" value="Rev_trsase/Diguanyl_cyclase"/>
</dbReference>
<dbReference type="GO" id="GO:1902201">
    <property type="term" value="P:negative regulation of bacterial-type flagellum-dependent cell motility"/>
    <property type="evidence" value="ECO:0007669"/>
    <property type="project" value="TreeGrafter"/>
</dbReference>
<comment type="catalytic activity">
    <reaction evidence="3">
        <text>2 GTP = 3',3'-c-di-GMP + 2 diphosphate</text>
        <dbReference type="Rhea" id="RHEA:24898"/>
        <dbReference type="ChEBI" id="CHEBI:33019"/>
        <dbReference type="ChEBI" id="CHEBI:37565"/>
        <dbReference type="ChEBI" id="CHEBI:58805"/>
        <dbReference type="EC" id="2.7.7.65"/>
    </reaction>
</comment>
<keyword evidence="7" id="KW-1185">Reference proteome</keyword>
<evidence type="ECO:0000259" key="5">
    <source>
        <dbReference type="PROSITE" id="PS50887"/>
    </source>
</evidence>
<dbReference type="OrthoDB" id="9180959at2"/>
<dbReference type="GO" id="GO:0043709">
    <property type="term" value="P:cell adhesion involved in single-species biofilm formation"/>
    <property type="evidence" value="ECO:0007669"/>
    <property type="project" value="TreeGrafter"/>
</dbReference>
<dbReference type="FunFam" id="3.30.70.270:FF:000001">
    <property type="entry name" value="Diguanylate cyclase domain protein"/>
    <property type="match status" value="1"/>
</dbReference>
<keyword evidence="4" id="KW-1133">Transmembrane helix</keyword>
<dbReference type="SMART" id="SM00267">
    <property type="entry name" value="GGDEF"/>
    <property type="match status" value="1"/>
</dbReference>
<evidence type="ECO:0000313" key="7">
    <source>
        <dbReference type="Proteomes" id="UP000296201"/>
    </source>
</evidence>
<dbReference type="PROSITE" id="PS50887">
    <property type="entry name" value="GGDEF"/>
    <property type="match status" value="1"/>
</dbReference>
<accession>A0A4P7NYA7</accession>
<dbReference type="GO" id="GO:0052621">
    <property type="term" value="F:diguanylate cyclase activity"/>
    <property type="evidence" value="ECO:0007669"/>
    <property type="project" value="UniProtKB-EC"/>
</dbReference>
<reference evidence="6 7" key="1">
    <citation type="submission" date="2018-08" db="EMBL/GenBank/DDBJ databases">
        <title>Horizontal acquisition of hydrogen conversion ability and other habitat adaptations in Hydrogenovibrio crunogenus strains.</title>
        <authorList>
            <person name="Gonnella G."/>
            <person name="Adam N."/>
            <person name="Perner M."/>
        </authorList>
    </citation>
    <scope>NUCLEOTIDE SEQUENCE [LARGE SCALE GENOMIC DNA]</scope>
    <source>
        <strain evidence="6 7">SP-41</strain>
    </source>
</reference>
<evidence type="ECO:0000256" key="2">
    <source>
        <dbReference type="ARBA" id="ARBA00012528"/>
    </source>
</evidence>
<keyword evidence="6" id="KW-0808">Transferase</keyword>
<dbReference type="EMBL" id="CP032096">
    <property type="protein sequence ID" value="QBZ82529.1"/>
    <property type="molecule type" value="Genomic_DNA"/>
</dbReference>
<dbReference type="InterPro" id="IPR000160">
    <property type="entry name" value="GGDEF_dom"/>
</dbReference>
<keyword evidence="6" id="KW-0548">Nucleotidyltransferase</keyword>
<name>A0A4P7NYA7_9GAMM</name>
<feature type="domain" description="GGDEF" evidence="5">
    <location>
        <begin position="399"/>
        <end position="531"/>
    </location>
</feature>
<dbReference type="InterPro" id="IPR029787">
    <property type="entry name" value="Nucleotide_cyclase"/>
</dbReference>
<comment type="cofactor">
    <cofactor evidence="1">
        <name>Mg(2+)</name>
        <dbReference type="ChEBI" id="CHEBI:18420"/>
    </cofactor>
</comment>
<dbReference type="CDD" id="cd01949">
    <property type="entry name" value="GGDEF"/>
    <property type="match status" value="1"/>
</dbReference>
<dbReference type="SUPFAM" id="SSF53850">
    <property type="entry name" value="Periplasmic binding protein-like II"/>
    <property type="match status" value="1"/>
</dbReference>
<sequence length="534" mass="60357">MKTSLIHPRLLIPFLLVLAFITISPSISASETVKVQLRWLHQFQFAGYYIALEKGYYKEKGLNVELIPGGPDALKPIDDVLNEKVDFAITGSGVIIDRMEGKPVVALAAIMQTSPIVWITLKSSQIRTPQDMADRKLLIMPPPESAELLTMLAYEGIPKNRLNIQDTSYRIEDLIDGKADAYDGYISNEPYFLKQRGIEYNIINPKDYGINFYSDVLITSEKMVKKNPTLVKNFKEATLQGWEYALKHIEETVQLIHQKYAPNKTLNHLRFEAQTLKKLIMPELVQIGHMNPGRWKFIAKSYRDLNMTTADGNLDGFLFKDNKKTDYTLVAAISVASAILLLIACLIIFKFRKLSLDLKKSNQMLEELAIIDQLTQIKNRHGLFEEASIVLSQAKRHNSPCIFLMLDIDNFKHINDTYGHPAGDVTLISFAKTISKNRRKHDIVARLGGEEFGILLVDTNLEEANKIANTILKNIQNLTIQVPNTDVQFSITASIGIAPAIGTLEEFWHLADKALYQAKNNGRNQIAIMQENDE</sequence>
<dbReference type="Gene3D" id="3.40.190.10">
    <property type="entry name" value="Periplasmic binding protein-like II"/>
    <property type="match status" value="2"/>
</dbReference>
<dbReference type="Pfam" id="PF00990">
    <property type="entry name" value="GGDEF"/>
    <property type="match status" value="1"/>
</dbReference>
<organism evidence="6 7">
    <name type="scientific">Hydrogenovibrio crunogenus</name>
    <dbReference type="NCBI Taxonomy" id="39765"/>
    <lineage>
        <taxon>Bacteria</taxon>
        <taxon>Pseudomonadati</taxon>
        <taxon>Pseudomonadota</taxon>
        <taxon>Gammaproteobacteria</taxon>
        <taxon>Thiotrichales</taxon>
        <taxon>Piscirickettsiaceae</taxon>
        <taxon>Hydrogenovibrio</taxon>
    </lineage>
</organism>
<dbReference type="InterPro" id="IPR015168">
    <property type="entry name" value="SsuA/THI5"/>
</dbReference>
<dbReference type="SUPFAM" id="SSF55073">
    <property type="entry name" value="Nucleotide cyclase"/>
    <property type="match status" value="1"/>
</dbReference>
<dbReference type="Proteomes" id="UP000296201">
    <property type="component" value="Chromosome"/>
</dbReference>
<evidence type="ECO:0000256" key="1">
    <source>
        <dbReference type="ARBA" id="ARBA00001946"/>
    </source>
</evidence>
<keyword evidence="4" id="KW-0812">Transmembrane</keyword>
<dbReference type="Pfam" id="PF09084">
    <property type="entry name" value="NMT1"/>
    <property type="match status" value="1"/>
</dbReference>
<dbReference type="PANTHER" id="PTHR45138">
    <property type="entry name" value="REGULATORY COMPONENTS OF SENSORY TRANSDUCTION SYSTEM"/>
    <property type="match status" value="1"/>
</dbReference>
<evidence type="ECO:0000313" key="6">
    <source>
        <dbReference type="EMBL" id="QBZ82529.1"/>
    </source>
</evidence>
<gene>
    <name evidence="6" type="primary">ycdT_1</name>
    <name evidence="6" type="ORF">GHNINEIG_00560</name>
</gene>
<dbReference type="NCBIfam" id="TIGR00254">
    <property type="entry name" value="GGDEF"/>
    <property type="match status" value="1"/>
</dbReference>
<evidence type="ECO:0000256" key="3">
    <source>
        <dbReference type="ARBA" id="ARBA00034247"/>
    </source>
</evidence>
<keyword evidence="4" id="KW-0472">Membrane</keyword>
<dbReference type="Gene3D" id="3.30.70.270">
    <property type="match status" value="1"/>
</dbReference>
<dbReference type="GO" id="GO:0005886">
    <property type="term" value="C:plasma membrane"/>
    <property type="evidence" value="ECO:0007669"/>
    <property type="project" value="TreeGrafter"/>
</dbReference>